<accession>A0A7W6PWR4</accession>
<dbReference type="GO" id="GO:0016757">
    <property type="term" value="F:glycosyltransferase activity"/>
    <property type="evidence" value="ECO:0007669"/>
    <property type="project" value="UniProtKB-KW"/>
</dbReference>
<dbReference type="SUPFAM" id="SSF53448">
    <property type="entry name" value="Nucleotide-diphospho-sugar transferases"/>
    <property type="match status" value="1"/>
</dbReference>
<keyword evidence="2" id="KW-0328">Glycosyltransferase</keyword>
<keyword evidence="3 7" id="KW-0808">Transferase</keyword>
<dbReference type="InterPro" id="IPR001173">
    <property type="entry name" value="Glyco_trans_2-like"/>
</dbReference>
<keyword evidence="8" id="KW-1185">Reference proteome</keyword>
<evidence type="ECO:0000313" key="8">
    <source>
        <dbReference type="Proteomes" id="UP000590524"/>
    </source>
</evidence>
<proteinExistence type="inferred from homology"/>
<dbReference type="Pfam" id="PF13946">
    <property type="entry name" value="DUF4214"/>
    <property type="match status" value="1"/>
</dbReference>
<comment type="caution">
    <text evidence="7">The sequence shown here is derived from an EMBL/GenBank/DDBJ whole genome shotgun (WGS) entry which is preliminary data.</text>
</comment>
<dbReference type="Gene3D" id="3.90.550.10">
    <property type="entry name" value="Spore Coat Polysaccharide Biosynthesis Protein SpsA, Chain A"/>
    <property type="match status" value="1"/>
</dbReference>
<dbReference type="EMBL" id="JACIEU010000012">
    <property type="protein sequence ID" value="MBB4149429.1"/>
    <property type="molecule type" value="Genomic_DNA"/>
</dbReference>
<dbReference type="Pfam" id="PF00534">
    <property type="entry name" value="Glycos_transf_1"/>
    <property type="match status" value="1"/>
</dbReference>
<evidence type="ECO:0000256" key="1">
    <source>
        <dbReference type="ARBA" id="ARBA00006739"/>
    </source>
</evidence>
<dbReference type="AlphaFoldDB" id="A0A7W6PWR4"/>
<organism evidence="7 8">
    <name type="scientific">Sphingobium scionense</name>
    <dbReference type="NCBI Taxonomy" id="1404341"/>
    <lineage>
        <taxon>Bacteria</taxon>
        <taxon>Pseudomonadati</taxon>
        <taxon>Pseudomonadota</taxon>
        <taxon>Alphaproteobacteria</taxon>
        <taxon>Sphingomonadales</taxon>
        <taxon>Sphingomonadaceae</taxon>
        <taxon>Sphingobium</taxon>
    </lineage>
</organism>
<sequence>MKLDLIIPVYRNVKLVEACITSLVKHIDEVAAYEPRIIVINDSPDDLDVNAYLAKVKAEGLIQELVRNPKNLGFVKSVNKGLTLSKKRQAAAILVNSDTLTYQNTLAEMMAVLETDPQIGFVCPRSNNASISTFPQAPHNMSGIAITPEVCYKAWKSVHHHLERYTWAPTAVGFYMLIAPDVVLNFGTLDEEFGLGYEEENDMVMRAGKVGYRAVMANHAFAYHAGSASFMLHDMDLKGQQQGNLQKMSARHPEFLPLVWAFEGSAEYRAELKIRQLVPTVDGKLKIALNLLTFGKHHNGTSEHMMHFVRWCDKAAPDNFEIYAICEPSVAKFHGIDELKRIKVRKEFEPHYAISIFPGQPFDLHIVNVMEHLAPINIYGMLDVIALDCSHLRASNDLQTLWSYIAKHANGLFFNSEFSELTFRNRFEREFNTSIYTKLLPTQVSAYVPRFGDVEKGREHVLVMGNHFPHKASEPVGAVIAKEMPSLSVVTLGGSTSTSRNARIMQSGVIPEDEMNDLFARASVVVLPSYYEGFGLSLLNALALGKPIVARDIPPTREILSTYKDVKGVFLFRDNREIPTLIKEAISAETSSVVEKDSIDWDQWSKGLFDFCANLVNQTDIHRRIVERTLDGDILRRFAQMRQQDSQPNPMANTFIAPTEVHIDHLLSLEHEPFVRGFYEQLLGRRVDPAGLEHHLALLNGGTSKAEILHSILESEEFLENRTSVSVVGRQLLRKQRRSWFSKLTKAD</sequence>
<dbReference type="Gene3D" id="3.40.50.2000">
    <property type="entry name" value="Glycogen Phosphorylase B"/>
    <property type="match status" value="1"/>
</dbReference>
<dbReference type="PANTHER" id="PTHR43179">
    <property type="entry name" value="RHAMNOSYLTRANSFERASE WBBL"/>
    <property type="match status" value="1"/>
</dbReference>
<evidence type="ECO:0000313" key="7">
    <source>
        <dbReference type="EMBL" id="MBB4149429.1"/>
    </source>
</evidence>
<feature type="domain" description="Glycosyl transferase family 1" evidence="4">
    <location>
        <begin position="507"/>
        <end position="571"/>
    </location>
</feature>
<evidence type="ECO:0000259" key="6">
    <source>
        <dbReference type="Pfam" id="PF13946"/>
    </source>
</evidence>
<evidence type="ECO:0000259" key="4">
    <source>
        <dbReference type="Pfam" id="PF00534"/>
    </source>
</evidence>
<dbReference type="InterPro" id="IPR025282">
    <property type="entry name" value="DUF4214"/>
</dbReference>
<reference evidence="7 8" key="1">
    <citation type="submission" date="2020-08" db="EMBL/GenBank/DDBJ databases">
        <title>Genomic Encyclopedia of Type Strains, Phase IV (KMG-IV): sequencing the most valuable type-strain genomes for metagenomic binning, comparative biology and taxonomic classification.</title>
        <authorList>
            <person name="Goeker M."/>
        </authorList>
    </citation>
    <scope>NUCLEOTIDE SEQUENCE [LARGE SCALE GENOMIC DNA]</scope>
    <source>
        <strain evidence="7 8">DSM 19371</strain>
    </source>
</reference>
<gene>
    <name evidence="7" type="ORF">GGQ90_003220</name>
</gene>
<dbReference type="RefSeq" id="WP_188083038.1">
    <property type="nucleotide sequence ID" value="NZ_JACIEU010000012.1"/>
</dbReference>
<feature type="domain" description="DUF4214" evidence="6">
    <location>
        <begin position="655"/>
        <end position="720"/>
    </location>
</feature>
<protein>
    <submittedName>
        <fullName evidence="7">GT2 family glycosyltransferase/glycosyltransferase involved in cell wall biosynthesis</fullName>
    </submittedName>
</protein>
<feature type="domain" description="Glycosyltransferase 2-like" evidence="5">
    <location>
        <begin position="5"/>
        <end position="127"/>
    </location>
</feature>
<evidence type="ECO:0000259" key="5">
    <source>
        <dbReference type="Pfam" id="PF00535"/>
    </source>
</evidence>
<dbReference type="Pfam" id="PF00535">
    <property type="entry name" value="Glycos_transf_2"/>
    <property type="match status" value="1"/>
</dbReference>
<evidence type="ECO:0000256" key="3">
    <source>
        <dbReference type="ARBA" id="ARBA00022679"/>
    </source>
</evidence>
<evidence type="ECO:0000256" key="2">
    <source>
        <dbReference type="ARBA" id="ARBA00022676"/>
    </source>
</evidence>
<name>A0A7W6PWR4_9SPHN</name>
<dbReference type="SUPFAM" id="SSF53756">
    <property type="entry name" value="UDP-Glycosyltransferase/glycogen phosphorylase"/>
    <property type="match status" value="1"/>
</dbReference>
<dbReference type="InterPro" id="IPR001296">
    <property type="entry name" value="Glyco_trans_1"/>
</dbReference>
<dbReference type="Proteomes" id="UP000590524">
    <property type="component" value="Unassembled WGS sequence"/>
</dbReference>
<comment type="similarity">
    <text evidence="1">Belongs to the glycosyltransferase 2 family.</text>
</comment>
<dbReference type="PANTHER" id="PTHR43179:SF12">
    <property type="entry name" value="GALACTOFURANOSYLTRANSFERASE GLFT2"/>
    <property type="match status" value="1"/>
</dbReference>
<dbReference type="InterPro" id="IPR029044">
    <property type="entry name" value="Nucleotide-diphossugar_trans"/>
</dbReference>